<dbReference type="NCBIfam" id="NF005713">
    <property type="entry name" value="PRK07525.1"/>
    <property type="match status" value="1"/>
</dbReference>
<dbReference type="SUPFAM" id="SSF52467">
    <property type="entry name" value="DHS-like NAD/FAD-binding domain"/>
    <property type="match status" value="1"/>
</dbReference>
<evidence type="ECO:0000256" key="4">
    <source>
        <dbReference type="ARBA" id="ARBA00012971"/>
    </source>
</evidence>
<dbReference type="NCBIfam" id="TIGR03457">
    <property type="entry name" value="sulphoacet_xsc"/>
    <property type="match status" value="1"/>
</dbReference>
<evidence type="ECO:0000256" key="7">
    <source>
        <dbReference type="ARBA" id="ARBA00022842"/>
    </source>
</evidence>
<sequence length="578" mass="62399">MVPEYSGPTTMSASEAFVEQLVAEGVTLVPGIVGSAYMDALDLFPDAGIRFLPVAHEQNAAHMADGYARVTGRPTAVVAQNGPGITNFVTAVTAAYWAHTPMVVITPSAGSAGVGLGGFQETDQLPIFSKITKWQVQVNRPDRMSELLRRAFYVAKAENGPVQVDIPRDYFYGTAEYDIYPSAELRRGPGDAERLRAAAALLANARKPVIIAGGGVVAADGVEEVAALAEYLTAPVANSYLHNDSFPYSHRLAVGPLGYQGSKAAMRLISEADVVLALGCRLNPFGTLPQHGLDYWPSDAKIIQIDADHRRLGLTKKIELGICGDAKSSAAELIRLLKAEQADRRPDSHRLARIADEKAAWADELETWSSRSGEPISPRRALSLIRDVLPQDAIVSTDIGNICSVSNSYLHFETPRSFLAAMTFGNCGYAYPTALGAKLAAPDRPVLSYVGDGAWGMSLAEVMTAVREDIPVVSVVWNNKQWGAEKKNQVIWFGDRYVGSNLDNPDFAEIARAMGANGITASTEDDIQPAIKEALDSGRPTVVQVHADPLELGDPFRRDAMRYPQRHLDKYAHLSANA</sequence>
<evidence type="ECO:0000256" key="8">
    <source>
        <dbReference type="ARBA" id="ARBA00023052"/>
    </source>
</evidence>
<dbReference type="PANTHER" id="PTHR18968">
    <property type="entry name" value="THIAMINE PYROPHOSPHATE ENZYMES"/>
    <property type="match status" value="1"/>
</dbReference>
<dbReference type="Gene3D" id="3.40.50.1220">
    <property type="entry name" value="TPP-binding domain"/>
    <property type="match status" value="1"/>
</dbReference>
<dbReference type="InterPro" id="IPR012001">
    <property type="entry name" value="Thiamin_PyroP_enz_TPP-bd_dom"/>
</dbReference>
<comment type="similarity">
    <text evidence="3 11">Belongs to the TPP enzyme family.</text>
</comment>
<evidence type="ECO:0000256" key="10">
    <source>
        <dbReference type="NCBIfam" id="TIGR03457"/>
    </source>
</evidence>
<dbReference type="InterPro" id="IPR017820">
    <property type="entry name" value="Sulphoacetald_Actrfrase"/>
</dbReference>
<feature type="domain" description="Thiamine pyrophosphate enzyme TPP-binding" evidence="13">
    <location>
        <begin position="398"/>
        <end position="545"/>
    </location>
</feature>
<keyword evidence="7" id="KW-0460">Magnesium</keyword>
<comment type="cofactor">
    <cofactor evidence="1">
        <name>Mg(2+)</name>
        <dbReference type="ChEBI" id="CHEBI:18420"/>
    </cofactor>
</comment>
<gene>
    <name evidence="15" type="primary">xsc</name>
    <name evidence="15" type="ORF">ACFS2C_19370</name>
</gene>
<dbReference type="EMBL" id="JBHUOF010000032">
    <property type="protein sequence ID" value="MFD2801554.1"/>
    <property type="molecule type" value="Genomic_DNA"/>
</dbReference>
<keyword evidence="5 15" id="KW-0808">Transferase</keyword>
<dbReference type="InterPro" id="IPR029061">
    <property type="entry name" value="THDP-binding"/>
</dbReference>
<dbReference type="PANTHER" id="PTHR18968:SF13">
    <property type="entry name" value="ACETOLACTATE SYNTHASE CATALYTIC SUBUNIT, MITOCHONDRIAL"/>
    <property type="match status" value="1"/>
</dbReference>
<feature type="domain" description="Thiamine pyrophosphate enzyme central" evidence="12">
    <location>
        <begin position="196"/>
        <end position="333"/>
    </location>
</feature>
<evidence type="ECO:0000256" key="11">
    <source>
        <dbReference type="RuleBase" id="RU362132"/>
    </source>
</evidence>
<dbReference type="SUPFAM" id="SSF52518">
    <property type="entry name" value="Thiamin diphosphate-binding fold (THDP-binding)"/>
    <property type="match status" value="2"/>
</dbReference>
<dbReference type="Pfam" id="PF02776">
    <property type="entry name" value="TPP_enzyme_N"/>
    <property type="match status" value="1"/>
</dbReference>
<dbReference type="InterPro" id="IPR011766">
    <property type="entry name" value="TPP_enzyme_TPP-bd"/>
</dbReference>
<dbReference type="InterPro" id="IPR029035">
    <property type="entry name" value="DHS-like_NAD/FAD-binding_dom"/>
</dbReference>
<keyword evidence="16" id="KW-1185">Reference proteome</keyword>
<evidence type="ECO:0000256" key="9">
    <source>
        <dbReference type="ARBA" id="ARBA00023315"/>
    </source>
</evidence>
<reference evidence="16" key="1">
    <citation type="journal article" date="2019" name="Int. J. Syst. Evol. Microbiol.">
        <title>The Global Catalogue of Microorganisms (GCM) 10K type strain sequencing project: providing services to taxonomists for standard genome sequencing and annotation.</title>
        <authorList>
            <consortium name="The Broad Institute Genomics Platform"/>
            <consortium name="The Broad Institute Genome Sequencing Center for Infectious Disease"/>
            <person name="Wu L."/>
            <person name="Ma J."/>
        </authorList>
    </citation>
    <scope>NUCLEOTIDE SEQUENCE [LARGE SCALE GENOMIC DNA]</scope>
    <source>
        <strain evidence="16">IBRC-M 10906</strain>
    </source>
</reference>
<dbReference type="Proteomes" id="UP001597478">
    <property type="component" value="Unassembled WGS sequence"/>
</dbReference>
<keyword evidence="9 15" id="KW-0012">Acyltransferase</keyword>
<proteinExistence type="inferred from homology"/>
<evidence type="ECO:0000259" key="13">
    <source>
        <dbReference type="Pfam" id="PF02775"/>
    </source>
</evidence>
<evidence type="ECO:0000313" key="15">
    <source>
        <dbReference type="EMBL" id="MFD2801554.1"/>
    </source>
</evidence>
<keyword evidence="6" id="KW-0479">Metal-binding</keyword>
<comment type="caution">
    <text evidence="15">The sequence shown here is derived from an EMBL/GenBank/DDBJ whole genome shotgun (WGS) entry which is preliminary data.</text>
</comment>
<dbReference type="InterPro" id="IPR012000">
    <property type="entry name" value="Thiamin_PyroP_enz_cen_dom"/>
</dbReference>
<dbReference type="InterPro" id="IPR045229">
    <property type="entry name" value="TPP_enz"/>
</dbReference>
<keyword evidence="8 11" id="KW-0786">Thiamine pyrophosphate</keyword>
<dbReference type="CDD" id="cd07035">
    <property type="entry name" value="TPP_PYR_POX_like"/>
    <property type="match status" value="1"/>
</dbReference>
<evidence type="ECO:0000313" key="16">
    <source>
        <dbReference type="Proteomes" id="UP001597478"/>
    </source>
</evidence>
<dbReference type="GO" id="GO:0050487">
    <property type="term" value="F:sulfoacetaldehyde acetyltransferase activity"/>
    <property type="evidence" value="ECO:0007669"/>
    <property type="project" value="UniProtKB-EC"/>
</dbReference>
<feature type="domain" description="Thiamine pyrophosphate enzyme N-terminal TPP-binding" evidence="14">
    <location>
        <begin position="11"/>
        <end position="126"/>
    </location>
</feature>
<evidence type="ECO:0000256" key="1">
    <source>
        <dbReference type="ARBA" id="ARBA00001946"/>
    </source>
</evidence>
<evidence type="ECO:0000259" key="12">
    <source>
        <dbReference type="Pfam" id="PF00205"/>
    </source>
</evidence>
<name>A0ABW5WEF5_9PSEU</name>
<dbReference type="RefSeq" id="WP_377392637.1">
    <property type="nucleotide sequence ID" value="NZ_JBHSAN010000031.1"/>
</dbReference>
<dbReference type="EC" id="2.3.3.15" evidence="4 10"/>
<dbReference type="Pfam" id="PF00205">
    <property type="entry name" value="TPP_enzyme_M"/>
    <property type="match status" value="1"/>
</dbReference>
<evidence type="ECO:0000259" key="14">
    <source>
        <dbReference type="Pfam" id="PF02776"/>
    </source>
</evidence>
<evidence type="ECO:0000256" key="5">
    <source>
        <dbReference type="ARBA" id="ARBA00022679"/>
    </source>
</evidence>
<organism evidence="15 16">
    <name type="scientific">Prauserella oleivorans</name>
    <dbReference type="NCBI Taxonomy" id="1478153"/>
    <lineage>
        <taxon>Bacteria</taxon>
        <taxon>Bacillati</taxon>
        <taxon>Actinomycetota</taxon>
        <taxon>Actinomycetes</taxon>
        <taxon>Pseudonocardiales</taxon>
        <taxon>Pseudonocardiaceae</taxon>
        <taxon>Prauserella</taxon>
    </lineage>
</organism>
<accession>A0ABW5WEF5</accession>
<evidence type="ECO:0000256" key="3">
    <source>
        <dbReference type="ARBA" id="ARBA00007812"/>
    </source>
</evidence>
<evidence type="ECO:0000256" key="2">
    <source>
        <dbReference type="ARBA" id="ARBA00001964"/>
    </source>
</evidence>
<dbReference type="Gene3D" id="3.40.50.970">
    <property type="match status" value="2"/>
</dbReference>
<comment type="cofactor">
    <cofactor evidence="2">
        <name>thiamine diphosphate</name>
        <dbReference type="ChEBI" id="CHEBI:58937"/>
    </cofactor>
</comment>
<evidence type="ECO:0000256" key="6">
    <source>
        <dbReference type="ARBA" id="ARBA00022723"/>
    </source>
</evidence>
<dbReference type="Pfam" id="PF02775">
    <property type="entry name" value="TPP_enzyme_C"/>
    <property type="match status" value="1"/>
</dbReference>
<protein>
    <recommendedName>
        <fullName evidence="4 10">Sulfoacetaldehyde acetyltransferase</fullName>
        <ecNumber evidence="4 10">2.3.3.15</ecNumber>
    </recommendedName>
</protein>